<dbReference type="AlphaFoldDB" id="A0AAV1Z8R2"/>
<sequence>MVFYWQISSLSIEGFAVPNLVLLKIGPMDGNKNNL</sequence>
<dbReference type="Proteomes" id="UP001497382">
    <property type="component" value="Unassembled WGS sequence"/>
</dbReference>
<comment type="caution">
    <text evidence="1">The sequence shown here is derived from an EMBL/GenBank/DDBJ whole genome shotgun (WGS) entry which is preliminary data.</text>
</comment>
<evidence type="ECO:0000313" key="2">
    <source>
        <dbReference type="Proteomes" id="UP001497382"/>
    </source>
</evidence>
<accession>A0AAV1Z8R2</accession>
<gene>
    <name evidence="1" type="ORF">LARSCL_LOCUS3574</name>
</gene>
<evidence type="ECO:0000313" key="1">
    <source>
        <dbReference type="EMBL" id="CAL1267279.1"/>
    </source>
</evidence>
<protein>
    <submittedName>
        <fullName evidence="1">Uncharacterized protein</fullName>
    </submittedName>
</protein>
<keyword evidence="2" id="KW-1185">Reference proteome</keyword>
<proteinExistence type="predicted"/>
<reference evidence="1 2" key="1">
    <citation type="submission" date="2024-04" db="EMBL/GenBank/DDBJ databases">
        <authorList>
            <person name="Rising A."/>
            <person name="Reimegard J."/>
            <person name="Sonavane S."/>
            <person name="Akerstrom W."/>
            <person name="Nylinder S."/>
            <person name="Hedman E."/>
            <person name="Kallberg Y."/>
        </authorList>
    </citation>
    <scope>NUCLEOTIDE SEQUENCE [LARGE SCALE GENOMIC DNA]</scope>
</reference>
<dbReference type="EMBL" id="CAXIEN010000027">
    <property type="protein sequence ID" value="CAL1267279.1"/>
    <property type="molecule type" value="Genomic_DNA"/>
</dbReference>
<name>A0AAV1Z8R2_9ARAC</name>
<organism evidence="1 2">
    <name type="scientific">Larinioides sclopetarius</name>
    <dbReference type="NCBI Taxonomy" id="280406"/>
    <lineage>
        <taxon>Eukaryota</taxon>
        <taxon>Metazoa</taxon>
        <taxon>Ecdysozoa</taxon>
        <taxon>Arthropoda</taxon>
        <taxon>Chelicerata</taxon>
        <taxon>Arachnida</taxon>
        <taxon>Araneae</taxon>
        <taxon>Araneomorphae</taxon>
        <taxon>Entelegynae</taxon>
        <taxon>Araneoidea</taxon>
        <taxon>Araneidae</taxon>
        <taxon>Larinioides</taxon>
    </lineage>
</organism>